<gene>
    <name evidence="2" type="ORF">NCU17225</name>
</gene>
<reference evidence="2 3" key="1">
    <citation type="journal article" date="2003" name="Nature">
        <title>The genome sequence of the filamentous fungus Neurospora crassa.</title>
        <authorList>
            <person name="Galagan J.E."/>
            <person name="Calvo S.E."/>
            <person name="Borkovich K.A."/>
            <person name="Selker E.U."/>
            <person name="Read N.D."/>
            <person name="Jaffe D."/>
            <person name="FitzHugh W."/>
            <person name="Ma L.J."/>
            <person name="Smirnov S."/>
            <person name="Purcell S."/>
            <person name="Rehman B."/>
            <person name="Elkins T."/>
            <person name="Engels R."/>
            <person name="Wang S."/>
            <person name="Nielsen C.B."/>
            <person name="Butler J."/>
            <person name="Endrizzi M."/>
            <person name="Qui D."/>
            <person name="Ianakiev P."/>
            <person name="Bell-Pedersen D."/>
            <person name="Nelson M.A."/>
            <person name="Werner-Washburne M."/>
            <person name="Selitrennikoff C.P."/>
            <person name="Kinsey J.A."/>
            <person name="Braun E.L."/>
            <person name="Zelter A."/>
            <person name="Schulte U."/>
            <person name="Kothe G.O."/>
            <person name="Jedd G."/>
            <person name="Mewes W."/>
            <person name="Staben C."/>
            <person name="Marcotte E."/>
            <person name="Greenberg D."/>
            <person name="Roy A."/>
            <person name="Foley K."/>
            <person name="Naylor J."/>
            <person name="Stange-Thomann N."/>
            <person name="Barrett R."/>
            <person name="Gnerre S."/>
            <person name="Kamal M."/>
            <person name="Kamvysselis M."/>
            <person name="Mauceli E."/>
            <person name="Bielke C."/>
            <person name="Rudd S."/>
            <person name="Frishman D."/>
            <person name="Krystofova S."/>
            <person name="Rasmussen C."/>
            <person name="Metzenberg R.L."/>
            <person name="Perkins D.D."/>
            <person name="Kroken S."/>
            <person name="Cogoni C."/>
            <person name="Macino G."/>
            <person name="Catcheside D."/>
            <person name="Li W."/>
            <person name="Pratt R.J."/>
            <person name="Osmani S.A."/>
            <person name="DeSouza C.P."/>
            <person name="Glass L."/>
            <person name="Orbach M.J."/>
            <person name="Berglund J.A."/>
            <person name="Voelker R."/>
            <person name="Yarden O."/>
            <person name="Plamann M."/>
            <person name="Seiler S."/>
            <person name="Dunlap J."/>
            <person name="Radford A."/>
            <person name="Aramayo R."/>
            <person name="Natvig D.O."/>
            <person name="Alex L.A."/>
            <person name="Mannhaupt G."/>
            <person name="Ebbole D.J."/>
            <person name="Freitag M."/>
            <person name="Paulsen I."/>
            <person name="Sachs M.S."/>
            <person name="Lander E.S."/>
            <person name="Nusbaum C."/>
            <person name="Birren B."/>
        </authorList>
    </citation>
    <scope>NUCLEOTIDE SEQUENCE [LARGE SCALE GENOMIC DNA]</scope>
    <source>
        <strain evidence="3">ATCC 24698 / 74-OR23-1A / CBS 708.71 / DSM 1257 / FGSC 987</strain>
    </source>
</reference>
<organism evidence="2 3">
    <name type="scientific">Neurospora crassa (strain ATCC 24698 / 74-OR23-1A / CBS 708.71 / DSM 1257 / FGSC 987)</name>
    <dbReference type="NCBI Taxonomy" id="367110"/>
    <lineage>
        <taxon>Eukaryota</taxon>
        <taxon>Fungi</taxon>
        <taxon>Dikarya</taxon>
        <taxon>Ascomycota</taxon>
        <taxon>Pezizomycotina</taxon>
        <taxon>Sordariomycetes</taxon>
        <taxon>Sordariomycetidae</taxon>
        <taxon>Sordariales</taxon>
        <taxon>Sordariaceae</taxon>
        <taxon>Neurospora</taxon>
    </lineage>
</organism>
<dbReference type="VEuPathDB" id="FungiDB:NCU17225"/>
<dbReference type="KEGG" id="ncr:NCU17225"/>
<dbReference type="Proteomes" id="UP000001805">
    <property type="component" value="Chromosome 7, Linkage Group VII"/>
</dbReference>
<protein>
    <submittedName>
        <fullName evidence="2">Uncharacterized protein</fullName>
    </submittedName>
</protein>
<dbReference type="AlphaFoldDB" id="V5IKD9"/>
<evidence type="ECO:0000256" key="1">
    <source>
        <dbReference type="SAM" id="MobiDB-lite"/>
    </source>
</evidence>
<name>V5IKD9_NEUCR</name>
<dbReference type="EMBL" id="CM002242">
    <property type="protein sequence ID" value="ESA41928.1"/>
    <property type="molecule type" value="Genomic_DNA"/>
</dbReference>
<accession>V5IKD9</accession>
<feature type="region of interest" description="Disordered" evidence="1">
    <location>
        <begin position="277"/>
        <end position="297"/>
    </location>
</feature>
<dbReference type="RefSeq" id="XP_011395367.1">
    <property type="nucleotide sequence ID" value="XM_011397065.1"/>
</dbReference>
<keyword evidence="3" id="KW-1185">Reference proteome</keyword>
<dbReference type="InParanoid" id="V5IKD9"/>
<evidence type="ECO:0000313" key="2">
    <source>
        <dbReference type="EMBL" id="ESA41928.1"/>
    </source>
</evidence>
<dbReference type="OrthoDB" id="10424989at2759"/>
<proteinExistence type="predicted"/>
<dbReference type="GeneID" id="23569842"/>
<evidence type="ECO:0000313" key="3">
    <source>
        <dbReference type="Proteomes" id="UP000001805"/>
    </source>
</evidence>
<sequence>MIEGTFAVNVHDSHLGLLRLCLRAIGCSFALPVALAVLCKKALFASLEMIFHVLIRLHCLFSARASQHLAIEIQKQVHQYASPKSSTDSLPSLISPGSLTYSSHIGDLDLDPNNDDDNELPSLPYIPPTPEDTKRWVELSAEARHRVANVQHDGLNWMSWSPPPSPRLPSRDLPKGIPEWREEWSDFDLPPNPLDIPTSERLRRWWGEATEEDRARINRISTDGLNWRTWDPPSQPSCDGEPVVWSGIGPWVSGNGDDGLPYGTCATGNIEQTLHKPTVDRQSHAQRHPQNGLPSWEELPSSHEVLEFAVSDTVHANLLLVVALTSAAEQSQDDNLSSKRNLGQVT</sequence>